<dbReference type="Gene3D" id="3.40.50.1240">
    <property type="entry name" value="Phosphoglycerate mutase-like"/>
    <property type="match status" value="1"/>
</dbReference>
<dbReference type="EMBL" id="PYSW02000013">
    <property type="protein sequence ID" value="KAG2387178.1"/>
    <property type="molecule type" value="Genomic_DNA"/>
</dbReference>
<feature type="region of interest" description="Disordered" evidence="1">
    <location>
        <begin position="217"/>
        <end position="236"/>
    </location>
</feature>
<dbReference type="Proteomes" id="UP000816034">
    <property type="component" value="Unassembled WGS sequence"/>
</dbReference>
<dbReference type="AlphaFoldDB" id="A0AA88GWQ4"/>
<feature type="compositionally biased region" description="Low complexity" evidence="1">
    <location>
        <begin position="119"/>
        <end position="130"/>
    </location>
</feature>
<evidence type="ECO:0000313" key="2">
    <source>
        <dbReference type="EMBL" id="KAG2387178.1"/>
    </source>
</evidence>
<proteinExistence type="predicted"/>
<feature type="region of interest" description="Disordered" evidence="1">
    <location>
        <begin position="119"/>
        <end position="182"/>
    </location>
</feature>
<gene>
    <name evidence="2" type="ORF">C9374_001510</name>
</gene>
<feature type="compositionally biased region" description="Polar residues" evidence="1">
    <location>
        <begin position="219"/>
        <end position="228"/>
    </location>
</feature>
<keyword evidence="3" id="KW-1185">Reference proteome</keyword>
<dbReference type="InterPro" id="IPR029033">
    <property type="entry name" value="His_PPase_superfam"/>
</dbReference>
<feature type="region of interest" description="Disordered" evidence="1">
    <location>
        <begin position="1"/>
        <end position="68"/>
    </location>
</feature>
<comment type="caution">
    <text evidence="2">The sequence shown here is derived from an EMBL/GenBank/DDBJ whole genome shotgun (WGS) entry which is preliminary data.</text>
</comment>
<evidence type="ECO:0000256" key="1">
    <source>
        <dbReference type="SAM" id="MobiDB-lite"/>
    </source>
</evidence>
<dbReference type="GeneID" id="68093966"/>
<dbReference type="InterPro" id="IPR051710">
    <property type="entry name" value="Phosphatase_SH3-domain"/>
</dbReference>
<feature type="compositionally biased region" description="Low complexity" evidence="1">
    <location>
        <begin position="301"/>
        <end position="319"/>
    </location>
</feature>
<dbReference type="PANTHER" id="PTHR16469:SF51">
    <property type="entry name" value="TRANSCRIPTION FACTOR TAU 55 KDA SUBUNIT"/>
    <property type="match status" value="1"/>
</dbReference>
<feature type="compositionally biased region" description="Low complexity" evidence="1">
    <location>
        <begin position="30"/>
        <end position="47"/>
    </location>
</feature>
<feature type="compositionally biased region" description="Basic residues" evidence="1">
    <location>
        <begin position="48"/>
        <end position="58"/>
    </location>
</feature>
<name>A0AA88GWQ4_NAELO</name>
<feature type="compositionally biased region" description="Polar residues" evidence="1">
    <location>
        <begin position="1"/>
        <end position="10"/>
    </location>
</feature>
<sequence>MDHLPPSTTVLEDEDSLIIIPTKRHSVPESTSSSSNSSFPSSNPKTTTTKHNHFHHHQPPQQHSMNHSHHHYCNGNENHHHNYNGNEGEVMFGHDGMTTTPTSHQPPHKYDLCSPPVISTRSRSTSSSVVAFPNNNPIQNTTESDNSHEHTRRLHDNTNPSCIENSSCHHQDHHYHTTSDSSSSIALNAFVSSPTSTTCSTLSNSSTSSLTSLLEFQQPPLQSSSSDNILPPPPTQGIIITTDATTSSTCSISTTMTTLQNPLTVHYPQYTIPSLKELFVTRHGEKTSQLIKYGTGLHGFTSPTTPPSSASSAETPSTPIDVNGDYDADPPLTERGQLCAKLFGQNFYLNYLVKKVEQTFTNSQDQVVAQTLQIYTSPFHRCLQTTEQIVKSILEESERDGKMFNIEVYIDFGLMEFYGLKRKWTLDMMPPNVDQIREEFPLLNKFIVDRYCNEELNLEGLHFSLNPENFLAYFTEKNTMELMYDLIRRVRGTFYNVENNVRKIRTENVEPTVLLVTHAATMIRIVEELIGIYHKTPLSERTNVKASICGLSHLKRECTPKEVPQPTIELISSTTTVTTQRSTTAITSSPHLADPLLQQSSLQWSLITNNDISFMEAFESKKSQRSLQYYQIDSSHYVNRK</sequence>
<dbReference type="SUPFAM" id="SSF53254">
    <property type="entry name" value="Phosphoglycerate mutase-like"/>
    <property type="match status" value="1"/>
</dbReference>
<dbReference type="PANTHER" id="PTHR16469">
    <property type="entry name" value="UBIQUITIN-ASSOCIATED AND SH3 DOMAIN-CONTAINING BA-RELATED"/>
    <property type="match status" value="1"/>
</dbReference>
<dbReference type="RefSeq" id="XP_044551170.1">
    <property type="nucleotide sequence ID" value="XM_044690826.1"/>
</dbReference>
<protein>
    <submittedName>
        <fullName evidence="2">Uncharacterized protein</fullName>
    </submittedName>
</protein>
<reference evidence="2 3" key="1">
    <citation type="journal article" date="2018" name="BMC Genomics">
        <title>The genome of Naegleria lovaniensis, the basis for a comparative approach to unravel pathogenicity factors of the human pathogenic amoeba N. fowleri.</title>
        <authorList>
            <person name="Liechti N."/>
            <person name="Schurch N."/>
            <person name="Bruggmann R."/>
            <person name="Wittwer M."/>
        </authorList>
    </citation>
    <scope>NUCLEOTIDE SEQUENCE [LARGE SCALE GENOMIC DNA]</scope>
    <source>
        <strain evidence="2 3">ATCC 30569</strain>
    </source>
</reference>
<evidence type="ECO:0000313" key="3">
    <source>
        <dbReference type="Proteomes" id="UP000816034"/>
    </source>
</evidence>
<organism evidence="2 3">
    <name type="scientific">Naegleria lovaniensis</name>
    <name type="common">Amoeba</name>
    <dbReference type="NCBI Taxonomy" id="51637"/>
    <lineage>
        <taxon>Eukaryota</taxon>
        <taxon>Discoba</taxon>
        <taxon>Heterolobosea</taxon>
        <taxon>Tetramitia</taxon>
        <taxon>Eutetramitia</taxon>
        <taxon>Vahlkampfiidae</taxon>
        <taxon>Naegleria</taxon>
    </lineage>
</organism>
<feature type="compositionally biased region" description="Basic and acidic residues" evidence="1">
    <location>
        <begin position="167"/>
        <end position="177"/>
    </location>
</feature>
<feature type="compositionally biased region" description="Polar residues" evidence="1">
    <location>
        <begin position="133"/>
        <end position="144"/>
    </location>
</feature>
<accession>A0AA88GWQ4</accession>
<feature type="region of interest" description="Disordered" evidence="1">
    <location>
        <begin position="297"/>
        <end position="322"/>
    </location>
</feature>